<dbReference type="RefSeq" id="WP_076769321.1">
    <property type="nucleotide sequence ID" value="NZ_CP019445.1"/>
</dbReference>
<dbReference type="GO" id="GO:0016740">
    <property type="term" value="F:transferase activity"/>
    <property type="evidence" value="ECO:0007669"/>
    <property type="project" value="UniProtKB-KW"/>
</dbReference>
<proteinExistence type="predicted"/>
<accession>A0A807LI60</accession>
<reference evidence="1 2" key="1">
    <citation type="submission" date="2017-01" db="EMBL/GenBank/DDBJ databases">
        <authorList>
            <person name="Cao J.-M."/>
        </authorList>
    </citation>
    <scope>NUCLEOTIDE SEQUENCE [LARGE SCALE GENOMIC DNA]</scope>
    <source>
        <strain evidence="1 2">888-76</strain>
    </source>
</reference>
<organism evidence="1 2">
    <name type="scientific">Kosakonia cowanii JCM 10956 = DSM 18146</name>
    <dbReference type="NCBI Taxonomy" id="1300165"/>
    <lineage>
        <taxon>Bacteria</taxon>
        <taxon>Pseudomonadati</taxon>
        <taxon>Pseudomonadota</taxon>
        <taxon>Gammaproteobacteria</taxon>
        <taxon>Enterobacterales</taxon>
        <taxon>Enterobacteriaceae</taxon>
        <taxon>Kosakonia</taxon>
    </lineage>
</organism>
<dbReference type="EMBL" id="CP019445">
    <property type="protein sequence ID" value="APZ05082.1"/>
    <property type="molecule type" value="Genomic_DNA"/>
</dbReference>
<evidence type="ECO:0000313" key="2">
    <source>
        <dbReference type="Proteomes" id="UP000187148"/>
    </source>
</evidence>
<sequence length="285" mass="32865">MKNIKYITHACVERLKRHKSSDDIVIFLSGPTSKKTPLSILQSRDIIAVNGSAAYLIENDITPLIYVLTDARFLLQRRDDFYKFSRSCRFTIVNADVYEAATEEDKRYLRENCLILRAFYKREKGGAVKKVKFLIKSRLHKNLLINIPWSKKGRLVGFSKDIALGYCSCHTVAYTAIQIAYSLQYSAIICSGLDLTNTCRRFYDESNNPMPSELSKDLPKILPFFIFMRANIPDINIFNLSDDTAISYDIIPFIQPDELEKKHHTNSLELHEKIDFERKANTFAN</sequence>
<keyword evidence="1" id="KW-0808">Transferase</keyword>
<protein>
    <submittedName>
        <fullName evidence="1">3-deoxy-D-manno-oct-2-ulosonate III transferase WaaZ</fullName>
    </submittedName>
</protein>
<name>A0A807LI60_9ENTR</name>
<gene>
    <name evidence="1" type="ORF">BWI95_08450</name>
</gene>
<dbReference type="AlphaFoldDB" id="A0A807LI60"/>
<dbReference type="KEGG" id="kco:BWI95_08450"/>
<dbReference type="NCBIfam" id="TIGR04437">
    <property type="entry name" value="WaaZ_KDO_III"/>
    <property type="match status" value="1"/>
</dbReference>
<evidence type="ECO:0000313" key="1">
    <source>
        <dbReference type="EMBL" id="APZ05082.1"/>
    </source>
</evidence>
<keyword evidence="2" id="KW-1185">Reference proteome</keyword>
<dbReference type="Proteomes" id="UP000187148">
    <property type="component" value="Chromosome"/>
</dbReference>
<dbReference type="InterPro" id="IPR031026">
    <property type="entry name" value="WaaZ_KDO_III"/>
</dbReference>
<dbReference type="Gene3D" id="3.90.1480.10">
    <property type="entry name" value="Alpha-2,3-sialyltransferase"/>
    <property type="match status" value="1"/>
</dbReference>